<dbReference type="InterPro" id="IPR023408">
    <property type="entry name" value="MscS_beta-dom_sf"/>
</dbReference>
<evidence type="ECO:0000256" key="3">
    <source>
        <dbReference type="ARBA" id="ARBA00022475"/>
    </source>
</evidence>
<evidence type="ECO:0000259" key="8">
    <source>
        <dbReference type="Pfam" id="PF00924"/>
    </source>
</evidence>
<comment type="similarity">
    <text evidence="2">Belongs to the MscS (TC 1.A.23) family.</text>
</comment>
<evidence type="ECO:0000259" key="9">
    <source>
        <dbReference type="Pfam" id="PF21088"/>
    </source>
</evidence>
<protein>
    <recommendedName>
        <fullName evidence="12">Mechanosensitive ion channel</fullName>
    </recommendedName>
</protein>
<dbReference type="Pfam" id="PF21088">
    <property type="entry name" value="MS_channel_1st"/>
    <property type="match status" value="1"/>
</dbReference>
<dbReference type="Gene3D" id="2.30.30.60">
    <property type="match status" value="1"/>
</dbReference>
<gene>
    <name evidence="10" type="ORF">A2806_02570</name>
</gene>
<dbReference type="InterPro" id="IPR045276">
    <property type="entry name" value="YbiO_bact"/>
</dbReference>
<reference evidence="10 11" key="1">
    <citation type="journal article" date="2016" name="Nat. Commun.">
        <title>Thousands of microbial genomes shed light on interconnected biogeochemical processes in an aquifer system.</title>
        <authorList>
            <person name="Anantharaman K."/>
            <person name="Brown C.T."/>
            <person name="Hug L.A."/>
            <person name="Sharon I."/>
            <person name="Castelle C.J."/>
            <person name="Probst A.J."/>
            <person name="Thomas B.C."/>
            <person name="Singh A."/>
            <person name="Wilkins M.J."/>
            <person name="Karaoz U."/>
            <person name="Brodie E.L."/>
            <person name="Williams K.H."/>
            <person name="Hubbard S.S."/>
            <person name="Banfield J.F."/>
        </authorList>
    </citation>
    <scope>NUCLEOTIDE SEQUENCE [LARGE SCALE GENOMIC DNA]</scope>
</reference>
<dbReference type="SUPFAM" id="SSF82861">
    <property type="entry name" value="Mechanosensitive channel protein MscS (YggB), transmembrane region"/>
    <property type="match status" value="1"/>
</dbReference>
<dbReference type="InterPro" id="IPR011014">
    <property type="entry name" value="MscS_channel_TM-2"/>
</dbReference>
<dbReference type="InterPro" id="IPR006685">
    <property type="entry name" value="MscS_channel_2nd"/>
</dbReference>
<keyword evidence="3" id="KW-1003">Cell membrane</keyword>
<evidence type="ECO:0000256" key="7">
    <source>
        <dbReference type="SAM" id="Phobius"/>
    </source>
</evidence>
<dbReference type="AlphaFoldDB" id="A0A1G2PI36"/>
<evidence type="ECO:0000256" key="4">
    <source>
        <dbReference type="ARBA" id="ARBA00022692"/>
    </source>
</evidence>
<name>A0A1G2PI36_9BACT</name>
<evidence type="ECO:0000256" key="5">
    <source>
        <dbReference type="ARBA" id="ARBA00022989"/>
    </source>
</evidence>
<keyword evidence="6 7" id="KW-0472">Membrane</keyword>
<sequence>MSNGVMSKTHTFGFSHWDLGFHLTLGFWTLGFLYIILHLMPDFSSFLASDVFSKMVKIAVIAIAALAAMRFLHFALDRIFETLGFDEAHGKRIATIHRFLMLAIRIAVGLVALLMILSELGLNIGPLLASLGIVGFALTFGTQTLVRDVVSGLFLVLENTVRVGDEVQVGAVRGKVTTLKLRTLVIWDNEETLHSIPYGDIKAVANFSRK</sequence>
<dbReference type="STRING" id="1802362.A2806_02570"/>
<dbReference type="Proteomes" id="UP000177629">
    <property type="component" value="Unassembled WGS sequence"/>
</dbReference>
<comment type="caution">
    <text evidence="10">The sequence shown here is derived from an EMBL/GenBank/DDBJ whole genome shotgun (WGS) entry which is preliminary data.</text>
</comment>
<dbReference type="InterPro" id="IPR010920">
    <property type="entry name" value="LSM_dom_sf"/>
</dbReference>
<feature type="transmembrane region" description="Helical" evidence="7">
    <location>
        <begin position="20"/>
        <end position="37"/>
    </location>
</feature>
<feature type="transmembrane region" description="Helical" evidence="7">
    <location>
        <begin position="96"/>
        <end position="117"/>
    </location>
</feature>
<feature type="domain" description="Mechanosensitive ion channel transmembrane helices 2/3" evidence="9">
    <location>
        <begin position="104"/>
        <end position="143"/>
    </location>
</feature>
<dbReference type="EMBL" id="MHSS01000011">
    <property type="protein sequence ID" value="OHA47933.1"/>
    <property type="molecule type" value="Genomic_DNA"/>
</dbReference>
<keyword evidence="5 7" id="KW-1133">Transmembrane helix</keyword>
<dbReference type="Gene3D" id="1.10.287.1260">
    <property type="match status" value="1"/>
</dbReference>
<evidence type="ECO:0000256" key="2">
    <source>
        <dbReference type="ARBA" id="ARBA00008017"/>
    </source>
</evidence>
<keyword evidence="4 7" id="KW-0812">Transmembrane</keyword>
<evidence type="ECO:0000313" key="10">
    <source>
        <dbReference type="EMBL" id="OHA47933.1"/>
    </source>
</evidence>
<feature type="domain" description="Mechanosensitive ion channel MscS" evidence="8">
    <location>
        <begin position="144"/>
        <end position="209"/>
    </location>
</feature>
<dbReference type="Pfam" id="PF00924">
    <property type="entry name" value="MS_channel_2nd"/>
    <property type="match status" value="1"/>
</dbReference>
<organism evidence="10 11">
    <name type="scientific">Candidatus Terrybacteria bacterium RIFCSPHIGHO2_01_FULL_48_17</name>
    <dbReference type="NCBI Taxonomy" id="1802362"/>
    <lineage>
        <taxon>Bacteria</taxon>
        <taxon>Candidatus Terryibacteriota</taxon>
    </lineage>
</organism>
<proteinExistence type="inferred from homology"/>
<dbReference type="InterPro" id="IPR049142">
    <property type="entry name" value="MS_channel_1st"/>
</dbReference>
<feature type="transmembrane region" description="Helical" evidence="7">
    <location>
        <begin position="58"/>
        <end position="76"/>
    </location>
</feature>
<dbReference type="GO" id="GO:0008381">
    <property type="term" value="F:mechanosensitive monoatomic ion channel activity"/>
    <property type="evidence" value="ECO:0007669"/>
    <property type="project" value="InterPro"/>
</dbReference>
<evidence type="ECO:0008006" key="12">
    <source>
        <dbReference type="Google" id="ProtNLM"/>
    </source>
</evidence>
<evidence type="ECO:0000256" key="6">
    <source>
        <dbReference type="ARBA" id="ARBA00023136"/>
    </source>
</evidence>
<evidence type="ECO:0000256" key="1">
    <source>
        <dbReference type="ARBA" id="ARBA00004651"/>
    </source>
</evidence>
<dbReference type="SUPFAM" id="SSF50182">
    <property type="entry name" value="Sm-like ribonucleoproteins"/>
    <property type="match status" value="1"/>
</dbReference>
<comment type="subcellular location">
    <subcellularLocation>
        <location evidence="1">Cell membrane</location>
        <topology evidence="1">Multi-pass membrane protein</topology>
    </subcellularLocation>
</comment>
<accession>A0A1G2PI36</accession>
<evidence type="ECO:0000313" key="11">
    <source>
        <dbReference type="Proteomes" id="UP000177629"/>
    </source>
</evidence>
<dbReference type="GO" id="GO:0005886">
    <property type="term" value="C:plasma membrane"/>
    <property type="evidence" value="ECO:0007669"/>
    <property type="project" value="UniProtKB-SubCell"/>
</dbReference>
<dbReference type="PANTHER" id="PTHR30460">
    <property type="entry name" value="MODERATE CONDUCTANCE MECHANOSENSITIVE CHANNEL YBIO"/>
    <property type="match status" value="1"/>
</dbReference>
<dbReference type="PANTHER" id="PTHR30460:SF0">
    <property type="entry name" value="MODERATE CONDUCTANCE MECHANOSENSITIVE CHANNEL YBIO"/>
    <property type="match status" value="1"/>
</dbReference>
<feature type="transmembrane region" description="Helical" evidence="7">
    <location>
        <begin position="124"/>
        <end position="146"/>
    </location>
</feature>